<name>A0A1I3VN04_9HYPH</name>
<dbReference type="EMBL" id="FOSL01000001">
    <property type="protein sequence ID" value="SFJ96784.1"/>
    <property type="molecule type" value="Genomic_DNA"/>
</dbReference>
<protein>
    <submittedName>
        <fullName evidence="1">Uncharacterized protein</fullName>
    </submittedName>
</protein>
<accession>A0A1I3VN04</accession>
<dbReference type="Proteomes" id="UP000323300">
    <property type="component" value="Unassembled WGS sequence"/>
</dbReference>
<evidence type="ECO:0000313" key="2">
    <source>
        <dbReference type="Proteomes" id="UP000323300"/>
    </source>
</evidence>
<organism evidence="1 2">
    <name type="scientific">Neomesorhizobium albiziae</name>
    <dbReference type="NCBI Taxonomy" id="335020"/>
    <lineage>
        <taxon>Bacteria</taxon>
        <taxon>Pseudomonadati</taxon>
        <taxon>Pseudomonadota</taxon>
        <taxon>Alphaproteobacteria</taxon>
        <taxon>Hyphomicrobiales</taxon>
        <taxon>Phyllobacteriaceae</taxon>
        <taxon>Neomesorhizobium</taxon>
    </lineage>
</organism>
<gene>
    <name evidence="1" type="ORF">SAMN04488498_101602</name>
</gene>
<proteinExistence type="predicted"/>
<reference evidence="1 2" key="1">
    <citation type="submission" date="2016-10" db="EMBL/GenBank/DDBJ databases">
        <authorList>
            <person name="Varghese N."/>
            <person name="Submissions S."/>
        </authorList>
    </citation>
    <scope>NUCLEOTIDE SEQUENCE [LARGE SCALE GENOMIC DNA]</scope>
    <source>
        <strain evidence="1 2">DSM 21822</strain>
    </source>
</reference>
<keyword evidence="2" id="KW-1185">Reference proteome</keyword>
<sequence length="74" mass="8050">MSAAWEGGTESATKAARHVAKTSNFMTYTSLSMGRSAWKPAPIAYCIDPLLTMQRNPTWLIDVSTGCAWRAAGR</sequence>
<dbReference type="AlphaFoldDB" id="A0A1I3VN04"/>
<evidence type="ECO:0000313" key="1">
    <source>
        <dbReference type="EMBL" id="SFJ96784.1"/>
    </source>
</evidence>